<dbReference type="Gene3D" id="3.30.710.10">
    <property type="entry name" value="Potassium Channel Kv1.1, Chain A"/>
    <property type="match status" value="1"/>
</dbReference>
<feature type="domain" description="TLDc" evidence="2">
    <location>
        <begin position="291"/>
        <end position="454"/>
    </location>
</feature>
<keyword evidence="5" id="KW-1185">Reference proteome</keyword>
<dbReference type="SMART" id="SM00225">
    <property type="entry name" value="BTB"/>
    <property type="match status" value="1"/>
</dbReference>
<gene>
    <name evidence="4" type="ORF">RCL2_002571300</name>
    <name evidence="3" type="ORF">RclHR1_14550003</name>
</gene>
<evidence type="ECO:0000259" key="1">
    <source>
        <dbReference type="PROSITE" id="PS50097"/>
    </source>
</evidence>
<sequence length="456" mass="53310">MSRKLVTRAFSKLKAKETKEVKDNDVIIYVGNEPDFKEFQSNSKTIRSKSDYFKKILSDKNIEKKDKKYIIKIPNVTPQAFDVIIKYLFTGQINLNNLTGIEILNVMIASNELKLNQLVKNIEYFLVENQKFLQKDPIGILQMVYYNKSLNNIQEFCLASICFEPEILFNSAKFINLPAPLLEIILKRDDLNLVEIKIWENLIKWGMAQEKSLNEDFSKWNQDNFIIFEKRIHKFMSLIRFYDISSEDYFYKVRPFEEILPKEIKGEILKYYMIPGYTPNNILLRYSVDSVLINPKHTTLFANWIERKKRKYNYKFSLLYRASRDGNTAEEFHIKCDNKGATIVVVKIENSEQIIGGYNSLLWDSSGDNKSTKDNFIFTFTDRTNLQSAKVVYSNDDQYSVKCLPNCGPAFGNGDLYVDYNMAANIWYSHASSYPTLNLPITMKVVDYEVFQVIKK</sequence>
<dbReference type="SMART" id="SM00584">
    <property type="entry name" value="TLDc"/>
    <property type="match status" value="1"/>
</dbReference>
<dbReference type="SUPFAM" id="SSF54695">
    <property type="entry name" value="POZ domain"/>
    <property type="match status" value="1"/>
</dbReference>
<reference evidence="3 5" key="1">
    <citation type="submission" date="2017-11" db="EMBL/GenBank/DDBJ databases">
        <title>The genome of Rhizophagus clarus HR1 reveals common genetic basis of auxotrophy among arbuscular mycorrhizal fungi.</title>
        <authorList>
            <person name="Kobayashi Y."/>
        </authorList>
    </citation>
    <scope>NUCLEOTIDE SEQUENCE [LARGE SCALE GENOMIC DNA]</scope>
    <source>
        <strain evidence="3 5">HR1</strain>
    </source>
</reference>
<proteinExistence type="predicted"/>
<dbReference type="InterPro" id="IPR000210">
    <property type="entry name" value="BTB/POZ_dom"/>
</dbReference>
<protein>
    <submittedName>
        <fullName evidence="4">BTB/POZ domain-containing protein</fullName>
    </submittedName>
</protein>
<dbReference type="OrthoDB" id="6359816at2759"/>
<comment type="caution">
    <text evidence="3">The sequence shown here is derived from an EMBL/GenBank/DDBJ whole genome shotgun (WGS) entry which is preliminary data.</text>
</comment>
<dbReference type="Gene3D" id="1.25.40.420">
    <property type="match status" value="1"/>
</dbReference>
<evidence type="ECO:0000259" key="2">
    <source>
        <dbReference type="PROSITE" id="PS51886"/>
    </source>
</evidence>
<accession>A0A2Z6QQC2</accession>
<dbReference type="InterPro" id="IPR006571">
    <property type="entry name" value="TLDc_dom"/>
</dbReference>
<evidence type="ECO:0000313" key="3">
    <source>
        <dbReference type="EMBL" id="GBB88029.1"/>
    </source>
</evidence>
<dbReference type="InterPro" id="IPR011333">
    <property type="entry name" value="SKP1/BTB/POZ_sf"/>
</dbReference>
<dbReference type="PROSITE" id="PS50097">
    <property type="entry name" value="BTB"/>
    <property type="match status" value="1"/>
</dbReference>
<feature type="domain" description="BTB" evidence="1">
    <location>
        <begin position="24"/>
        <end position="97"/>
    </location>
</feature>
<dbReference type="Pfam" id="PF00651">
    <property type="entry name" value="BTB"/>
    <property type="match status" value="1"/>
</dbReference>
<organism evidence="3 5">
    <name type="scientific">Rhizophagus clarus</name>
    <dbReference type="NCBI Taxonomy" id="94130"/>
    <lineage>
        <taxon>Eukaryota</taxon>
        <taxon>Fungi</taxon>
        <taxon>Fungi incertae sedis</taxon>
        <taxon>Mucoromycota</taxon>
        <taxon>Glomeromycotina</taxon>
        <taxon>Glomeromycetes</taxon>
        <taxon>Glomerales</taxon>
        <taxon>Glomeraceae</taxon>
        <taxon>Rhizophagus</taxon>
    </lineage>
</organism>
<evidence type="ECO:0000313" key="5">
    <source>
        <dbReference type="Proteomes" id="UP000247702"/>
    </source>
</evidence>
<dbReference type="EMBL" id="BLAL01000278">
    <property type="protein sequence ID" value="GES99202.1"/>
    <property type="molecule type" value="Genomic_DNA"/>
</dbReference>
<dbReference type="Proteomes" id="UP000247702">
    <property type="component" value="Unassembled WGS sequence"/>
</dbReference>
<dbReference type="PANTHER" id="PTHR45774:SF3">
    <property type="entry name" value="BTB (POZ) DOMAIN-CONTAINING 2B-RELATED"/>
    <property type="match status" value="1"/>
</dbReference>
<evidence type="ECO:0000313" key="4">
    <source>
        <dbReference type="EMBL" id="GES99202.1"/>
    </source>
</evidence>
<dbReference type="PANTHER" id="PTHR45774">
    <property type="entry name" value="BTB/POZ DOMAIN-CONTAINING"/>
    <property type="match status" value="1"/>
</dbReference>
<dbReference type="Proteomes" id="UP000615446">
    <property type="component" value="Unassembled WGS sequence"/>
</dbReference>
<reference evidence="4" key="2">
    <citation type="submission" date="2019-10" db="EMBL/GenBank/DDBJ databases">
        <title>Conservation and host-specific expression of non-tandemly repeated heterogenous ribosome RNA gene in arbuscular mycorrhizal fungi.</title>
        <authorList>
            <person name="Maeda T."/>
            <person name="Kobayashi Y."/>
            <person name="Nakagawa T."/>
            <person name="Ezawa T."/>
            <person name="Yamaguchi K."/>
            <person name="Bino T."/>
            <person name="Nishimoto Y."/>
            <person name="Shigenobu S."/>
            <person name="Kawaguchi M."/>
        </authorList>
    </citation>
    <scope>NUCLEOTIDE SEQUENCE</scope>
    <source>
        <strain evidence="4">HR1</strain>
    </source>
</reference>
<dbReference type="PROSITE" id="PS51886">
    <property type="entry name" value="TLDC"/>
    <property type="match status" value="1"/>
</dbReference>
<dbReference type="EMBL" id="BEXD01000508">
    <property type="protein sequence ID" value="GBB88029.1"/>
    <property type="molecule type" value="Genomic_DNA"/>
</dbReference>
<name>A0A2Z6QQC2_9GLOM</name>
<dbReference type="AlphaFoldDB" id="A0A2Z6QQC2"/>
<dbReference type="Pfam" id="PF07534">
    <property type="entry name" value="TLD"/>
    <property type="match status" value="1"/>
</dbReference>
<dbReference type="CDD" id="cd18186">
    <property type="entry name" value="BTB_POZ_ZBTB_KLHL-like"/>
    <property type="match status" value="1"/>
</dbReference>